<keyword evidence="1" id="KW-0812">Transmembrane</keyword>
<feature type="transmembrane region" description="Helical" evidence="1">
    <location>
        <begin position="79"/>
        <end position="99"/>
    </location>
</feature>
<reference evidence="2" key="1">
    <citation type="submission" date="2022-09" db="EMBL/GenBank/DDBJ databases">
        <title>Eubacterium sp. LFL-14 isolated from human feces.</title>
        <authorList>
            <person name="Liu F."/>
        </authorList>
    </citation>
    <scope>NUCLEOTIDE SEQUENCE</scope>
    <source>
        <strain evidence="2">LFL-14</strain>
    </source>
</reference>
<gene>
    <name evidence="2" type="ORF">N5B56_09575</name>
</gene>
<accession>A0ABT2M1C0</accession>
<comment type="caution">
    <text evidence="2">The sequence shown here is derived from an EMBL/GenBank/DDBJ whole genome shotgun (WGS) entry which is preliminary data.</text>
</comment>
<keyword evidence="1" id="KW-0472">Membrane</keyword>
<organism evidence="2 3">
    <name type="scientific">Eubacterium album</name>
    <dbReference type="NCBI Taxonomy" id="2978477"/>
    <lineage>
        <taxon>Bacteria</taxon>
        <taxon>Bacillati</taxon>
        <taxon>Bacillota</taxon>
        <taxon>Clostridia</taxon>
        <taxon>Eubacteriales</taxon>
        <taxon>Eubacteriaceae</taxon>
        <taxon>Eubacterium</taxon>
    </lineage>
</organism>
<sequence>MKYHFVEICINSYDIKRLLKFNELEYREIKISNNEATFLINKKYLARLTEKCEKYNIEIKNVSEIGNINKIKKIKYIKIFGISLASFLLIVVILSMFIWNITIDGNVMHTSNELYNFIRKQNVYVGEYKGKIDCDEIEKKIRNKYSDITWVCAEIKGTNLIIHVNENYNRTIKEQENSPYNIIANCDAQIDSIITRTGVGNVKKGDKVKKGDLLISGEVDTYNEFEEIIAKKYVKADGEIYAKVKYEFNKKYKIKEKVKKYGKKYSYFNVSFGDMAILNGEGKNKDIVIEKNKLHFLKNYYLPVTFTKITNIPFKYVEVKRNKTQIKTLIDNDFTYYLMTLEQKGYKILEKNVKMEIVGDTYIGKGQVTVVQPFGSLEELSISEEGTTVNERD</sequence>
<proteinExistence type="predicted"/>
<dbReference type="Pfam" id="PF06898">
    <property type="entry name" value="YqfD"/>
    <property type="match status" value="1"/>
</dbReference>
<dbReference type="InterPro" id="IPR010690">
    <property type="entry name" value="YqfD"/>
</dbReference>
<evidence type="ECO:0000256" key="1">
    <source>
        <dbReference type="SAM" id="Phobius"/>
    </source>
</evidence>
<keyword evidence="1" id="KW-1133">Transmembrane helix</keyword>
<evidence type="ECO:0000313" key="2">
    <source>
        <dbReference type="EMBL" id="MCT7399328.1"/>
    </source>
</evidence>
<evidence type="ECO:0000313" key="3">
    <source>
        <dbReference type="Proteomes" id="UP001431199"/>
    </source>
</evidence>
<keyword evidence="3" id="KW-1185">Reference proteome</keyword>
<name>A0ABT2M1C0_9FIRM</name>
<dbReference type="RefSeq" id="WP_260978811.1">
    <property type="nucleotide sequence ID" value="NZ_JAODBU010000008.1"/>
</dbReference>
<protein>
    <submittedName>
        <fullName evidence="2">Sporulation protein YqfD</fullName>
    </submittedName>
</protein>
<dbReference type="Proteomes" id="UP001431199">
    <property type="component" value="Unassembled WGS sequence"/>
</dbReference>
<dbReference type="EMBL" id="JAODBU010000008">
    <property type="protein sequence ID" value="MCT7399328.1"/>
    <property type="molecule type" value="Genomic_DNA"/>
</dbReference>